<dbReference type="PANTHER" id="PTHR11261">
    <property type="entry name" value="INTERPHOTORECEPTOR RETINOID-BINDING PROTEIN"/>
    <property type="match status" value="1"/>
</dbReference>
<dbReference type="Pfam" id="PF03572">
    <property type="entry name" value="Peptidase_S41"/>
    <property type="match status" value="5"/>
</dbReference>
<gene>
    <name evidence="2" type="ORF">F7725_013943</name>
</gene>
<dbReference type="GO" id="GO:0008236">
    <property type="term" value="F:serine-type peptidase activity"/>
    <property type="evidence" value="ECO:0007669"/>
    <property type="project" value="InterPro"/>
</dbReference>
<dbReference type="OrthoDB" id="10268064at2759"/>
<keyword evidence="3" id="KW-1185">Reference proteome</keyword>
<dbReference type="GO" id="GO:0006508">
    <property type="term" value="P:proteolysis"/>
    <property type="evidence" value="ECO:0007669"/>
    <property type="project" value="InterPro"/>
</dbReference>
<evidence type="ECO:0000313" key="2">
    <source>
        <dbReference type="EMBL" id="KAF3853255.1"/>
    </source>
</evidence>
<organism evidence="2 3">
    <name type="scientific">Dissostichus mawsoni</name>
    <name type="common">Antarctic cod</name>
    <dbReference type="NCBI Taxonomy" id="36200"/>
    <lineage>
        <taxon>Eukaryota</taxon>
        <taxon>Metazoa</taxon>
        <taxon>Chordata</taxon>
        <taxon>Craniata</taxon>
        <taxon>Vertebrata</taxon>
        <taxon>Euteleostomi</taxon>
        <taxon>Actinopterygii</taxon>
        <taxon>Neopterygii</taxon>
        <taxon>Teleostei</taxon>
        <taxon>Neoteleostei</taxon>
        <taxon>Acanthomorphata</taxon>
        <taxon>Eupercaria</taxon>
        <taxon>Perciformes</taxon>
        <taxon>Notothenioidei</taxon>
        <taxon>Nototheniidae</taxon>
        <taxon>Dissostichus</taxon>
    </lineage>
</organism>
<reference evidence="2 3" key="1">
    <citation type="submission" date="2020-03" db="EMBL/GenBank/DDBJ databases">
        <title>Dissostichus mawsoni Genome sequencing and assembly.</title>
        <authorList>
            <person name="Park H."/>
        </authorList>
    </citation>
    <scope>NUCLEOTIDE SEQUENCE [LARGE SCALE GENOMIC DNA]</scope>
    <source>
        <strain evidence="2">DM0001</strain>
        <tissue evidence="2">Muscle</tissue>
    </source>
</reference>
<dbReference type="Proteomes" id="UP000518266">
    <property type="component" value="Unassembled WGS sequence"/>
</dbReference>
<dbReference type="PANTHER" id="PTHR11261:SF3">
    <property type="entry name" value="RETINOL-BINDING PROTEIN 3"/>
    <property type="match status" value="1"/>
</dbReference>
<evidence type="ECO:0000313" key="3">
    <source>
        <dbReference type="Proteomes" id="UP000518266"/>
    </source>
</evidence>
<dbReference type="Gene3D" id="3.90.226.10">
    <property type="entry name" value="2-enoyl-CoA Hydratase, Chain A, domain 1"/>
    <property type="match status" value="5"/>
</dbReference>
<dbReference type="EMBL" id="JAAKFY010000008">
    <property type="protein sequence ID" value="KAF3853255.1"/>
    <property type="molecule type" value="Genomic_DNA"/>
</dbReference>
<feature type="domain" description="Tail specific protease" evidence="1">
    <location>
        <begin position="1"/>
        <end position="130"/>
    </location>
</feature>
<dbReference type="SUPFAM" id="SSF52096">
    <property type="entry name" value="ClpP/crotonase"/>
    <property type="match status" value="5"/>
</dbReference>
<dbReference type="Gene3D" id="3.30.750.44">
    <property type="match status" value="4"/>
</dbReference>
<dbReference type="Pfam" id="PF11918">
    <property type="entry name" value="Peptidase_S41_N"/>
    <property type="match status" value="4"/>
</dbReference>
<evidence type="ECO:0000259" key="1">
    <source>
        <dbReference type="SMART" id="SM00245"/>
    </source>
</evidence>
<dbReference type="InterPro" id="IPR005151">
    <property type="entry name" value="Tail-specific_protease"/>
</dbReference>
<protein>
    <recommendedName>
        <fullName evidence="1">Tail specific protease domain-containing protein</fullName>
    </recommendedName>
</protein>
<feature type="domain" description="Tail specific protease" evidence="1">
    <location>
        <begin position="529"/>
        <end position="726"/>
    </location>
</feature>
<proteinExistence type="predicted"/>
<name>A0A7J5YUS9_DISMA</name>
<feature type="domain" description="Tail specific protease" evidence="1">
    <location>
        <begin position="232"/>
        <end position="428"/>
    </location>
</feature>
<feature type="domain" description="Tail specific protease" evidence="1">
    <location>
        <begin position="1130"/>
        <end position="1305"/>
    </location>
</feature>
<accession>A0A7J5YUS9</accession>
<feature type="domain" description="Tail specific protease" evidence="1">
    <location>
        <begin position="837"/>
        <end position="1034"/>
    </location>
</feature>
<dbReference type="CDD" id="cd07563">
    <property type="entry name" value="Peptidase_S41_IRBP"/>
    <property type="match status" value="5"/>
</dbReference>
<dbReference type="SMART" id="SM00245">
    <property type="entry name" value="TSPc"/>
    <property type="match status" value="5"/>
</dbReference>
<dbReference type="InterPro" id="IPR029045">
    <property type="entry name" value="ClpP/crotonase-like_dom_sf"/>
</dbReference>
<sequence length="1325" mass="144980">MSGVSFIISYFSDPESLIHVDTVYDRQSNITKELWTMPSIKGERYGKKKDLIVLTSKRTMGAAEALAYALKNLKRAITVGERSAGGSVKVEKIRIPQSAFYITVPVARSVSPITGHSWEVSGVPPTINVNAKEAVAKAKSLLAVRGAIPKVVQSIADIIERFYAFTDRVPALLEHLKTTDFSTVVSEEDLVVTLNQDLQTLSEDPRLIIKYMPDNADIVEEVDPALDNVPEDYESLKALVDTTIKVEILTNNTGYLRVDKFFKLSEGTKLETIMAKKVWEPLKDTKNLVFDLRYNTGGSSTSLALILSYLHDSSQKLHFFTIYDQIQNITTIYDSLPQIKGHTYGSRRGVYVLTSYNTASVGEELAYLIQSLHRGTVIGEITSGNLMHSKTYEIEGTDIAITVPVINFLDNNGEYWLGGGVVPDAIVLAEEAVEHVHEIADLHQGLKSLIEETGELLEKHYAIHEVALNVSKVLMNKWEEGMYWSVIDLDSLASLLTADLQETSGDHRLHVFHCDIDPDSLHDVPEIPTAEEVGQVINSVFKIELLQDNVGYLRMGMMPDVEVVKAIWPQMVKQVWRKIVNTDALIIDMRYNTGGYSSAVPLLCTYFFEDKPLQHLYTVFDRTKSTMTEVMTWPKVRGQRYGSSKGVYILTSHLTGSAAEVFIRSLKDLNKVTIIGEPTIGGSLSSGTYQIGKSVLYVAIPNQVVFSAITGKMWSVSGVEPHVIAQANGALSAIFLVAPLLVLGNVFFINASFSPSIILDMAKIIMDNYCSPEKLAGMKEAIAAAGGNTEVLNIPDGESLARVLSSGVQTTVSDPRLEVSYEPNYVPVVPPQMPALPPEQLVAVLQTSIKLDILEGNIGYLRIDHILGEEVAEKVGPLLLDLVWNKILPTSALIFDLRYTGSGDITGVPYLVSYFTDAESVIHIDSVYDRLSNTTTKLNSLTTLLGARYELSKPLILLTSKNTKGIAEDVAYCLQNLKRATIVGEKTAGGSVKVDKFKVGDTDFYVTVPTAKSINPITGSSWEVTGVTPDVEVNAEDALATAIKILNLRAKVPAIIEGSATLIADNYAFEDIGAHVAEKLKGLLANGEYSMVISKESLETKLSADLKTLSGDKSLKTTNNIPALPPMDYSPEMFIELIKVSFHNDILENNIGYLRFDMFGDFEEVKAIAQIIVEHVWNKVVNTDAMILDLRNNIGGPTTAIAGFCSYFFDADKQVVLDKLYGSKKSLIILTSGTTAGAAEEFVYIMKKLGRAMIVGDTTAGSSHPPKTFSVGETNIFLSIPTIHSDTSNGPAWEGAGIAPHIPVPAAGALEVAKGIFNKHFGPQK</sequence>
<comment type="caution">
    <text evidence="2">The sequence shown here is derived from an EMBL/GenBank/DDBJ whole genome shotgun (WGS) entry which is preliminary data.</text>
</comment>